<dbReference type="SMART" id="SM00718">
    <property type="entry name" value="DM4_12"/>
    <property type="match status" value="1"/>
</dbReference>
<keyword evidence="2" id="KW-1185">Reference proteome</keyword>
<keyword evidence="1" id="KW-1133">Transmembrane helix</keyword>
<sequence length="226" mass="25528">MHSNSQIAFYILLLFAFGLDLCIGSLFYPDSSAYGIFAAIAVPLELSPRNVFVSYNFEANYNMPAIWGIPPIYQGDNANEHFEAGRKIVCDTNCSLDEKVSLDRKEMIPKRRSRSLITRTNVYQIINDKLKRSGFHGESCLLRLICETSATEIGEINGVLGSLIHVIFSPSTSEAEELPLRYYQAEHDGWHDQCHHYEAACKENFLDLISQPFGEIVNLIESNDIL</sequence>
<organism evidence="2 3">
    <name type="scientific">Drosophila lebanonensis</name>
    <name type="common">Fruit fly</name>
    <name type="synonym">Scaptodrosophila lebanonensis</name>
    <dbReference type="NCBI Taxonomy" id="7225"/>
    <lineage>
        <taxon>Eukaryota</taxon>
        <taxon>Metazoa</taxon>
        <taxon>Ecdysozoa</taxon>
        <taxon>Arthropoda</taxon>
        <taxon>Hexapoda</taxon>
        <taxon>Insecta</taxon>
        <taxon>Pterygota</taxon>
        <taxon>Neoptera</taxon>
        <taxon>Endopterygota</taxon>
        <taxon>Diptera</taxon>
        <taxon>Brachycera</taxon>
        <taxon>Muscomorpha</taxon>
        <taxon>Ephydroidea</taxon>
        <taxon>Drosophilidae</taxon>
        <taxon>Scaptodrosophila</taxon>
    </lineage>
</organism>
<accession>A0A6J2UJT1</accession>
<gene>
    <name evidence="3" type="primary">LOC115634736</name>
</gene>
<keyword evidence="1" id="KW-0812">Transmembrane</keyword>
<dbReference type="RefSeq" id="XP_030388484.1">
    <property type="nucleotide sequence ID" value="XM_030532624.1"/>
</dbReference>
<feature type="transmembrane region" description="Helical" evidence="1">
    <location>
        <begin position="7"/>
        <end position="28"/>
    </location>
</feature>
<protein>
    <submittedName>
        <fullName evidence="3">Uncharacterized protein LOC115634736</fullName>
    </submittedName>
</protein>
<name>A0A6J2UJT1_DROLE</name>
<dbReference type="InterPro" id="IPR006631">
    <property type="entry name" value="DM4_12"/>
</dbReference>
<evidence type="ECO:0000313" key="2">
    <source>
        <dbReference type="Proteomes" id="UP000504634"/>
    </source>
</evidence>
<dbReference type="GeneID" id="115634736"/>
<dbReference type="OrthoDB" id="6340174at2759"/>
<reference evidence="3" key="1">
    <citation type="submission" date="2025-08" db="UniProtKB">
        <authorList>
            <consortium name="RefSeq"/>
        </authorList>
    </citation>
    <scope>IDENTIFICATION</scope>
    <source>
        <strain evidence="3">11010-0011.00</strain>
        <tissue evidence="3">Whole body</tissue>
    </source>
</reference>
<dbReference type="AlphaFoldDB" id="A0A6J2UJT1"/>
<dbReference type="Proteomes" id="UP000504634">
    <property type="component" value="Unplaced"/>
</dbReference>
<dbReference type="PANTHER" id="PTHR21398:SF22">
    <property type="entry name" value="IP12060P-RELATED"/>
    <property type="match status" value="1"/>
</dbReference>
<proteinExistence type="predicted"/>
<dbReference type="Pfam" id="PF07841">
    <property type="entry name" value="DM4_12"/>
    <property type="match status" value="1"/>
</dbReference>
<keyword evidence="1" id="KW-0472">Membrane</keyword>
<dbReference type="PANTHER" id="PTHR21398">
    <property type="entry name" value="AGAP007094-PA"/>
    <property type="match status" value="1"/>
</dbReference>
<evidence type="ECO:0000256" key="1">
    <source>
        <dbReference type="SAM" id="Phobius"/>
    </source>
</evidence>
<evidence type="ECO:0000313" key="3">
    <source>
        <dbReference type="RefSeq" id="XP_030388484.1"/>
    </source>
</evidence>